<keyword evidence="2" id="KW-1185">Reference proteome</keyword>
<organism evidence="1 2">
    <name type="scientific">Hydrogenophaga electricum</name>
    <dbReference type="NCBI Taxonomy" id="1230953"/>
    <lineage>
        <taxon>Bacteria</taxon>
        <taxon>Pseudomonadati</taxon>
        <taxon>Pseudomonadota</taxon>
        <taxon>Betaproteobacteria</taxon>
        <taxon>Burkholderiales</taxon>
        <taxon>Comamonadaceae</taxon>
        <taxon>Hydrogenophaga</taxon>
    </lineage>
</organism>
<accession>A0ABQ6C573</accession>
<dbReference type="EMBL" id="BSPB01000004">
    <property type="protein sequence ID" value="GLS13362.1"/>
    <property type="molecule type" value="Genomic_DNA"/>
</dbReference>
<comment type="caution">
    <text evidence="1">The sequence shown here is derived from an EMBL/GenBank/DDBJ whole genome shotgun (WGS) entry which is preliminary data.</text>
</comment>
<reference evidence="2" key="1">
    <citation type="journal article" date="2019" name="Int. J. Syst. Evol. Microbiol.">
        <title>The Global Catalogue of Microorganisms (GCM) 10K type strain sequencing project: providing services to taxonomists for standard genome sequencing and annotation.</title>
        <authorList>
            <consortium name="The Broad Institute Genomics Platform"/>
            <consortium name="The Broad Institute Genome Sequencing Center for Infectious Disease"/>
            <person name="Wu L."/>
            <person name="Ma J."/>
        </authorList>
    </citation>
    <scope>NUCLEOTIDE SEQUENCE [LARGE SCALE GENOMIC DNA]</scope>
    <source>
        <strain evidence="2">NBRC 109341</strain>
    </source>
</reference>
<evidence type="ECO:0008006" key="3">
    <source>
        <dbReference type="Google" id="ProtNLM"/>
    </source>
</evidence>
<gene>
    <name evidence="1" type="ORF">GCM10007935_07910</name>
</gene>
<proteinExistence type="predicted"/>
<dbReference type="Pfam" id="PF04325">
    <property type="entry name" value="DUF465"/>
    <property type="match status" value="1"/>
</dbReference>
<evidence type="ECO:0000313" key="1">
    <source>
        <dbReference type="EMBL" id="GLS13362.1"/>
    </source>
</evidence>
<dbReference type="Gene3D" id="6.10.280.50">
    <property type="match status" value="1"/>
</dbReference>
<sequence>MFPEYRDLITQIKGHDHHFTRLFDKHNALDQEIKNKEAHIEPGTQLEIERLKKEKLAIKDQIYQHLKQVSANA</sequence>
<dbReference type="InterPro" id="IPR007420">
    <property type="entry name" value="DUF465"/>
</dbReference>
<dbReference type="RefSeq" id="WP_234265853.1">
    <property type="nucleotide sequence ID" value="NZ_BSPB01000004.1"/>
</dbReference>
<evidence type="ECO:0000313" key="2">
    <source>
        <dbReference type="Proteomes" id="UP001156903"/>
    </source>
</evidence>
<dbReference type="Proteomes" id="UP001156903">
    <property type="component" value="Unassembled WGS sequence"/>
</dbReference>
<protein>
    <recommendedName>
        <fullName evidence="3">DUF465 domain-containing protein</fullName>
    </recommendedName>
</protein>
<dbReference type="InterPro" id="IPR038444">
    <property type="entry name" value="DUF465_sf"/>
</dbReference>
<name>A0ABQ6C573_9BURK</name>